<keyword evidence="1 4" id="KW-0732">Signal</keyword>
<comment type="similarity">
    <text evidence="2">Belongs to the MTB12 family.</text>
</comment>
<dbReference type="RefSeq" id="WP_359589389.1">
    <property type="nucleotide sequence ID" value="NZ_JBEYXG010000013.1"/>
</dbReference>
<keyword evidence="7" id="KW-1185">Reference proteome</keyword>
<dbReference type="EMBL" id="JBIRUI010000009">
    <property type="protein sequence ID" value="MFI1715985.1"/>
    <property type="molecule type" value="Genomic_DNA"/>
</dbReference>
<evidence type="ECO:0000259" key="5">
    <source>
        <dbReference type="Pfam" id="PF26580"/>
    </source>
</evidence>
<accession>A0ABW7U8Q6</accession>
<evidence type="ECO:0000256" key="1">
    <source>
        <dbReference type="ARBA" id="ARBA00022729"/>
    </source>
</evidence>
<evidence type="ECO:0000256" key="4">
    <source>
        <dbReference type="SAM" id="SignalP"/>
    </source>
</evidence>
<dbReference type="Proteomes" id="UP001611339">
    <property type="component" value="Unassembled WGS sequence"/>
</dbReference>
<comment type="caution">
    <text evidence="6">The sequence shown here is derived from an EMBL/GenBank/DDBJ whole genome shotgun (WGS) entry which is preliminary data.</text>
</comment>
<feature type="signal peptide" evidence="4">
    <location>
        <begin position="1"/>
        <end position="28"/>
    </location>
</feature>
<feature type="domain" description="Low molecular weight antigen MTB12-like C-terminal" evidence="5">
    <location>
        <begin position="65"/>
        <end position="174"/>
    </location>
</feature>
<evidence type="ECO:0000313" key="6">
    <source>
        <dbReference type="EMBL" id="MFI1715985.1"/>
    </source>
</evidence>
<dbReference type="Pfam" id="PF26580">
    <property type="entry name" value="Mtb12_C"/>
    <property type="match status" value="1"/>
</dbReference>
<dbReference type="PROSITE" id="PS51257">
    <property type="entry name" value="PROKAR_LIPOPROTEIN"/>
    <property type="match status" value="1"/>
</dbReference>
<dbReference type="InterPro" id="IPR058644">
    <property type="entry name" value="Mtb12-like_C"/>
</dbReference>
<evidence type="ECO:0000313" key="7">
    <source>
        <dbReference type="Proteomes" id="UP001611339"/>
    </source>
</evidence>
<name>A0ABW7U8Q6_9ACTN</name>
<gene>
    <name evidence="6" type="ORF">ACH407_20725</name>
</gene>
<organism evidence="6 7">
    <name type="scientific">Streptomyces litmocidini</name>
    <dbReference type="NCBI Taxonomy" id="67318"/>
    <lineage>
        <taxon>Bacteria</taxon>
        <taxon>Bacillati</taxon>
        <taxon>Actinomycetota</taxon>
        <taxon>Actinomycetes</taxon>
        <taxon>Kitasatosporales</taxon>
        <taxon>Streptomycetaceae</taxon>
        <taxon>Streptomyces</taxon>
    </lineage>
</organism>
<evidence type="ECO:0000256" key="2">
    <source>
        <dbReference type="ARBA" id="ARBA00093774"/>
    </source>
</evidence>
<evidence type="ECO:0000256" key="3">
    <source>
        <dbReference type="SAM" id="MobiDB-lite"/>
    </source>
</evidence>
<sequence length="179" mass="17949">MDVVRRGGRSRLAVLGAVAVLALGPALAGCSDDGGSKSGNSTTPSAPSTGTTAQPPGGAAQPDDPAAARAEITRNWTAFFDPKTTTSEKTGLLENGEQMAPVLAAFAGDKNAAATAAKVKNIDFTSPDGANVTYDLLVHGNPALPDAKGTSVLQEGTWKVSVKTLCGLVELSGVTVPGC</sequence>
<reference evidence="6 7" key="1">
    <citation type="submission" date="2024-10" db="EMBL/GenBank/DDBJ databases">
        <title>The Natural Products Discovery Center: Release of the First 8490 Sequenced Strains for Exploring Actinobacteria Biosynthetic Diversity.</title>
        <authorList>
            <person name="Kalkreuter E."/>
            <person name="Kautsar S.A."/>
            <person name="Yang D."/>
            <person name="Bader C.D."/>
            <person name="Teijaro C.N."/>
            <person name="Fluegel L."/>
            <person name="Davis C.M."/>
            <person name="Simpson J.R."/>
            <person name="Lauterbach L."/>
            <person name="Steele A.D."/>
            <person name="Gui C."/>
            <person name="Meng S."/>
            <person name="Li G."/>
            <person name="Viehrig K."/>
            <person name="Ye F."/>
            <person name="Su P."/>
            <person name="Kiefer A.F."/>
            <person name="Nichols A."/>
            <person name="Cepeda A.J."/>
            <person name="Yan W."/>
            <person name="Fan B."/>
            <person name="Jiang Y."/>
            <person name="Adhikari A."/>
            <person name="Zheng C.-J."/>
            <person name="Schuster L."/>
            <person name="Cowan T.M."/>
            <person name="Smanski M.J."/>
            <person name="Chevrette M.G."/>
            <person name="De Carvalho L.P.S."/>
            <person name="Shen B."/>
        </authorList>
    </citation>
    <scope>NUCLEOTIDE SEQUENCE [LARGE SCALE GENOMIC DNA]</scope>
    <source>
        <strain evidence="6 7">NPDC020602</strain>
    </source>
</reference>
<feature type="compositionally biased region" description="Low complexity" evidence="3">
    <location>
        <begin position="41"/>
        <end position="67"/>
    </location>
</feature>
<proteinExistence type="inferred from homology"/>
<feature type="chain" id="PRO_5046323948" description="Low molecular weight antigen MTB12-like C-terminal domain-containing protein" evidence="4">
    <location>
        <begin position="29"/>
        <end position="179"/>
    </location>
</feature>
<protein>
    <recommendedName>
        <fullName evidence="5">Low molecular weight antigen MTB12-like C-terminal domain-containing protein</fullName>
    </recommendedName>
</protein>
<feature type="region of interest" description="Disordered" evidence="3">
    <location>
        <begin position="31"/>
        <end position="67"/>
    </location>
</feature>